<keyword evidence="2" id="KW-0808">Transferase</keyword>
<accession>A0A179B6G9</accession>
<dbReference type="GO" id="GO:0008757">
    <property type="term" value="F:S-adenosylmethionine-dependent methyltransferase activity"/>
    <property type="evidence" value="ECO:0007669"/>
    <property type="project" value="InterPro"/>
</dbReference>
<dbReference type="InterPro" id="IPR029063">
    <property type="entry name" value="SAM-dependent_MTases_sf"/>
</dbReference>
<protein>
    <submittedName>
        <fullName evidence="2">SAM-dependent methyltransferase</fullName>
    </submittedName>
</protein>
<comment type="caution">
    <text evidence="2">The sequence shown here is derived from an EMBL/GenBank/DDBJ whole genome shotgun (WGS) entry which is preliminary data.</text>
</comment>
<feature type="domain" description="Methyltransferase type 11" evidence="1">
    <location>
        <begin position="69"/>
        <end position="164"/>
    </location>
</feature>
<dbReference type="PANTHER" id="PTHR43591:SF110">
    <property type="entry name" value="RHODANESE DOMAIN-CONTAINING PROTEIN"/>
    <property type="match status" value="1"/>
</dbReference>
<dbReference type="PANTHER" id="PTHR43591">
    <property type="entry name" value="METHYLTRANSFERASE"/>
    <property type="match status" value="1"/>
</dbReference>
<gene>
    <name evidence="2" type="ORF">A4H34_07540</name>
</gene>
<sequence length="268" mass="29058">MWVGREPLDPDERPSVAHSRWWSANAADYLAEHGDVLGEADFVWGPEGLDESEAEILGDPSKLRGSRILEIGAGAAQCSRYLAGLGARVVATDVSLGMLAEAASINASALAKAPLVAADGLRLPFADGSFDVVFTSFGVVPFVEDLEALFAGVARVLAPGGVFAYSAPHPVRWMFPDSPTKRDMTVTTSYFSSDPYVERGDDGELVYVECHHTLSEHMNALTTAGFAIERVWEPEWPEGREVVWGGWGPERSPWIPGTLIVRAKRKCQ</sequence>
<dbReference type="SUPFAM" id="SSF53335">
    <property type="entry name" value="S-adenosyl-L-methionine-dependent methyltransferases"/>
    <property type="match status" value="1"/>
</dbReference>
<reference evidence="2 3" key="1">
    <citation type="submission" date="2016-04" db="EMBL/GenBank/DDBJ databases">
        <title>Peptidophaga gingivicola gen. nov., sp. nov., isolated from human subgingival plaque.</title>
        <authorList>
            <person name="Beall C.J."/>
            <person name="Mokrzan E.M."/>
            <person name="Griffen A.L."/>
            <person name="Leys E.J."/>
        </authorList>
    </citation>
    <scope>NUCLEOTIDE SEQUENCE [LARGE SCALE GENOMIC DNA]</scope>
    <source>
        <strain evidence="2 3">BA112</strain>
    </source>
</reference>
<evidence type="ECO:0000313" key="2">
    <source>
        <dbReference type="EMBL" id="OAP86949.1"/>
    </source>
</evidence>
<dbReference type="STRING" id="1823756.A4H34_07540"/>
<dbReference type="Gene3D" id="3.40.50.150">
    <property type="entry name" value="Vaccinia Virus protein VP39"/>
    <property type="match status" value="1"/>
</dbReference>
<organism evidence="2 3">
    <name type="scientific">Peptidiphaga gingivicola</name>
    <dbReference type="NCBI Taxonomy" id="2741497"/>
    <lineage>
        <taxon>Bacteria</taxon>
        <taxon>Bacillati</taxon>
        <taxon>Actinomycetota</taxon>
        <taxon>Actinomycetes</taxon>
        <taxon>Actinomycetales</taxon>
        <taxon>Actinomycetaceae</taxon>
        <taxon>Peptidiphaga</taxon>
    </lineage>
</organism>
<dbReference type="CDD" id="cd02440">
    <property type="entry name" value="AdoMet_MTases"/>
    <property type="match status" value="1"/>
</dbReference>
<dbReference type="RefSeq" id="WP_009198684.1">
    <property type="nucleotide sequence ID" value="NZ_LVZK01000001.1"/>
</dbReference>
<name>A0A179B6G9_9ACTO</name>
<dbReference type="Proteomes" id="UP000078368">
    <property type="component" value="Unassembled WGS sequence"/>
</dbReference>
<dbReference type="AlphaFoldDB" id="A0A179B6G9"/>
<dbReference type="Pfam" id="PF08241">
    <property type="entry name" value="Methyltransf_11"/>
    <property type="match status" value="1"/>
</dbReference>
<dbReference type="EMBL" id="LVZK01000001">
    <property type="protein sequence ID" value="OAP86949.1"/>
    <property type="molecule type" value="Genomic_DNA"/>
</dbReference>
<evidence type="ECO:0000259" key="1">
    <source>
        <dbReference type="Pfam" id="PF08241"/>
    </source>
</evidence>
<keyword evidence="3" id="KW-1185">Reference proteome</keyword>
<proteinExistence type="predicted"/>
<dbReference type="OrthoDB" id="5566900at2"/>
<dbReference type="InterPro" id="IPR013216">
    <property type="entry name" value="Methyltransf_11"/>
</dbReference>
<dbReference type="GO" id="GO:0032259">
    <property type="term" value="P:methylation"/>
    <property type="evidence" value="ECO:0007669"/>
    <property type="project" value="UniProtKB-KW"/>
</dbReference>
<keyword evidence="2" id="KW-0489">Methyltransferase</keyword>
<evidence type="ECO:0000313" key="3">
    <source>
        <dbReference type="Proteomes" id="UP000078368"/>
    </source>
</evidence>